<organism evidence="3 4">
    <name type="scientific">Shewanella livingstonensis</name>
    <dbReference type="NCBI Taxonomy" id="150120"/>
    <lineage>
        <taxon>Bacteria</taxon>
        <taxon>Pseudomonadati</taxon>
        <taxon>Pseudomonadota</taxon>
        <taxon>Gammaproteobacteria</taxon>
        <taxon>Alteromonadales</taxon>
        <taxon>Shewanellaceae</taxon>
        <taxon>Shewanella</taxon>
    </lineage>
</organism>
<dbReference type="PANTHER" id="PTHR30203:SF24">
    <property type="entry name" value="BLR4935 PROTEIN"/>
    <property type="match status" value="1"/>
</dbReference>
<sequence length="477" mass="54243">MSLIYKKLSEIYTQYILIVVMPFIGISAAVYAAEPVQTLSLEEAVYLSQSNDPWLVSNQFQQDAIKSESIAAGTLPDPKISVGLANLSINTFDFGQEAMTQMKIGVTQMFPRGDSLSLRQQQLELTAEQYPFLRQDRRAKLSVTTAQIWFDVYKAQESIALIERNRNLFEQLSDVVKAGYSSALVKSNQQDIIRAQLEVTRLEDKLTVLAQQEDMFKQKLSEWVGKAFVDEYRIDHEQDYELLFSTFTVPNILPQIKLTNPNLYFDEEKSQHYQQALYEAFSVHPLISALEQRIESSRKGVELKKQLYKPEWGVNAGYSYRGDDPMGNSRDDLLSIGVSFDLPIFTSSKQDKQVQAAIYQSESIKTEKWLLLRNMMASYGTAKAQLLKLEQRQTLYNDFLLPQMQDQADASLTAYTNDKGDFAEVVRSLIAQLNTQLDALAINVDLQKVKVQLNYFFTPKVGPVSISHESYVDGEAK</sequence>
<dbReference type="EMBL" id="CP034015">
    <property type="protein sequence ID" value="AZG73350.1"/>
    <property type="molecule type" value="Genomic_DNA"/>
</dbReference>
<keyword evidence="2" id="KW-0812">Transmembrane</keyword>
<evidence type="ECO:0000313" key="3">
    <source>
        <dbReference type="EMBL" id="AZG73350.1"/>
    </source>
</evidence>
<name>A0A3G8LXA5_9GAMM</name>
<dbReference type="PANTHER" id="PTHR30203">
    <property type="entry name" value="OUTER MEMBRANE CATION EFFLUX PROTEIN"/>
    <property type="match status" value="1"/>
</dbReference>
<keyword evidence="4" id="KW-1185">Reference proteome</keyword>
<dbReference type="AlphaFoldDB" id="A0A3G8LXA5"/>
<dbReference type="Gene3D" id="1.20.1600.10">
    <property type="entry name" value="Outer membrane efflux proteins (OEP)"/>
    <property type="match status" value="1"/>
</dbReference>
<evidence type="ECO:0000256" key="1">
    <source>
        <dbReference type="SAM" id="Coils"/>
    </source>
</evidence>
<dbReference type="RefSeq" id="WP_124730903.1">
    <property type="nucleotide sequence ID" value="NZ_CBCSKC010000009.1"/>
</dbReference>
<dbReference type="SUPFAM" id="SSF56954">
    <property type="entry name" value="Outer membrane efflux proteins (OEP)"/>
    <property type="match status" value="1"/>
</dbReference>
<reference evidence="4" key="1">
    <citation type="submission" date="2018-11" db="EMBL/GenBank/DDBJ databases">
        <title>Shewanella sp. M2.</title>
        <authorList>
            <person name="Hwang Y.J."/>
            <person name="Hwang C.Y."/>
        </authorList>
    </citation>
    <scope>NUCLEOTIDE SEQUENCE [LARGE SCALE GENOMIC DNA]</scope>
    <source>
        <strain evidence="4">LMG 19866</strain>
    </source>
</reference>
<keyword evidence="1" id="KW-0175">Coiled coil</keyword>
<dbReference type="KEGG" id="slj:EGC82_11605"/>
<accession>A0A3G8LXA5</accession>
<keyword evidence="2" id="KW-1133">Transmembrane helix</keyword>
<dbReference type="Proteomes" id="UP000278035">
    <property type="component" value="Chromosome"/>
</dbReference>
<evidence type="ECO:0000313" key="4">
    <source>
        <dbReference type="Proteomes" id="UP000278035"/>
    </source>
</evidence>
<evidence type="ECO:0000256" key="2">
    <source>
        <dbReference type="SAM" id="Phobius"/>
    </source>
</evidence>
<gene>
    <name evidence="3" type="ORF">EGC82_11605</name>
</gene>
<dbReference type="GO" id="GO:0015562">
    <property type="term" value="F:efflux transmembrane transporter activity"/>
    <property type="evidence" value="ECO:0007669"/>
    <property type="project" value="InterPro"/>
</dbReference>
<protein>
    <submittedName>
        <fullName evidence="3">Transporter</fullName>
    </submittedName>
</protein>
<dbReference type="InterPro" id="IPR010131">
    <property type="entry name" value="MdtP/NodT-like"/>
</dbReference>
<feature type="coiled-coil region" evidence="1">
    <location>
        <begin position="185"/>
        <end position="212"/>
    </location>
</feature>
<dbReference type="OrthoDB" id="5607838at2"/>
<proteinExistence type="predicted"/>
<keyword evidence="2" id="KW-0472">Membrane</keyword>
<feature type="transmembrane region" description="Helical" evidence="2">
    <location>
        <begin position="12"/>
        <end position="33"/>
    </location>
</feature>